<feature type="non-terminal residue" evidence="2">
    <location>
        <position position="170"/>
    </location>
</feature>
<feature type="compositionally biased region" description="Low complexity" evidence="1">
    <location>
        <begin position="26"/>
        <end position="37"/>
    </location>
</feature>
<dbReference type="Proteomes" id="UP000324800">
    <property type="component" value="Unassembled WGS sequence"/>
</dbReference>
<gene>
    <name evidence="2" type="ORF">EZS28_055294</name>
</gene>
<comment type="caution">
    <text evidence="2">The sequence shown here is derived from an EMBL/GenBank/DDBJ whole genome shotgun (WGS) entry which is preliminary data.</text>
</comment>
<reference evidence="2 3" key="1">
    <citation type="submission" date="2019-03" db="EMBL/GenBank/DDBJ databases">
        <title>Single cell metagenomics reveals metabolic interactions within the superorganism composed of flagellate Streblomastix strix and complex community of Bacteroidetes bacteria on its surface.</title>
        <authorList>
            <person name="Treitli S.C."/>
            <person name="Kolisko M."/>
            <person name="Husnik F."/>
            <person name="Keeling P."/>
            <person name="Hampl V."/>
        </authorList>
    </citation>
    <scope>NUCLEOTIDE SEQUENCE [LARGE SCALE GENOMIC DNA]</scope>
    <source>
        <strain evidence="2">ST1C</strain>
    </source>
</reference>
<feature type="compositionally biased region" description="Low complexity" evidence="1">
    <location>
        <begin position="1"/>
        <end position="12"/>
    </location>
</feature>
<feature type="compositionally biased region" description="Polar residues" evidence="1">
    <location>
        <begin position="14"/>
        <end position="24"/>
    </location>
</feature>
<evidence type="ECO:0000313" key="3">
    <source>
        <dbReference type="Proteomes" id="UP000324800"/>
    </source>
</evidence>
<protein>
    <submittedName>
        <fullName evidence="2">Uncharacterized protein</fullName>
    </submittedName>
</protein>
<sequence>QQNQDNQNIDLNYISPQRNTSHKLSSPHPQQHSVSPSLEETLAILRTIPPGNPREYKERESEPKQPKLQQYAGLKGVIERFHEIMTNVSTQSITLAMLTITNNVNNKPGEIGSPHTTHPEQEIRNPNTSQPKVQPPLITKPPELGQVKGKVVVPKQKTQQVNEHDTRSRT</sequence>
<evidence type="ECO:0000313" key="2">
    <source>
        <dbReference type="EMBL" id="KAA6316205.1"/>
    </source>
</evidence>
<name>A0A5J4Q363_9EUKA</name>
<feature type="compositionally biased region" description="Basic and acidic residues" evidence="1">
    <location>
        <begin position="54"/>
        <end position="65"/>
    </location>
</feature>
<dbReference type="AlphaFoldDB" id="A0A5J4Q363"/>
<feature type="non-terminal residue" evidence="2">
    <location>
        <position position="1"/>
    </location>
</feature>
<accession>A0A5J4Q363</accession>
<evidence type="ECO:0000256" key="1">
    <source>
        <dbReference type="SAM" id="MobiDB-lite"/>
    </source>
</evidence>
<proteinExistence type="predicted"/>
<dbReference type="EMBL" id="SNRW01047094">
    <property type="protein sequence ID" value="KAA6316205.1"/>
    <property type="molecule type" value="Genomic_DNA"/>
</dbReference>
<feature type="region of interest" description="Disordered" evidence="1">
    <location>
        <begin position="1"/>
        <end position="70"/>
    </location>
</feature>
<organism evidence="2 3">
    <name type="scientific">Streblomastix strix</name>
    <dbReference type="NCBI Taxonomy" id="222440"/>
    <lineage>
        <taxon>Eukaryota</taxon>
        <taxon>Metamonada</taxon>
        <taxon>Preaxostyla</taxon>
        <taxon>Oxymonadida</taxon>
        <taxon>Streblomastigidae</taxon>
        <taxon>Streblomastix</taxon>
    </lineage>
</organism>
<feature type="region of interest" description="Disordered" evidence="1">
    <location>
        <begin position="106"/>
        <end position="170"/>
    </location>
</feature>
<feature type="compositionally biased region" description="Low complexity" evidence="1">
    <location>
        <begin position="146"/>
        <end position="161"/>
    </location>
</feature>